<dbReference type="Proteomes" id="UP000324022">
    <property type="component" value="Unassembled WGS sequence"/>
</dbReference>
<evidence type="ECO:0000313" key="2">
    <source>
        <dbReference type="EMBL" id="SPO32049.1"/>
    </source>
</evidence>
<keyword evidence="3" id="KW-1185">Reference proteome</keyword>
<reference evidence="2 3" key="1">
    <citation type="submission" date="2018-03" db="EMBL/GenBank/DDBJ databases">
        <authorList>
            <person name="Guldener U."/>
        </authorList>
    </citation>
    <scope>NUCLEOTIDE SEQUENCE [LARGE SCALE GENOMIC DNA]</scope>
    <source>
        <strain evidence="2 3">NBRC100155</strain>
    </source>
</reference>
<dbReference type="EMBL" id="OOIN01000043">
    <property type="protein sequence ID" value="SPO32049.1"/>
    <property type="molecule type" value="Genomic_DNA"/>
</dbReference>
<name>A0A5C3ERT3_9BASI</name>
<keyword evidence="1" id="KW-1133">Transmembrane helix</keyword>
<organism evidence="2 3">
    <name type="scientific">Ustilago trichophora</name>
    <dbReference type="NCBI Taxonomy" id="86804"/>
    <lineage>
        <taxon>Eukaryota</taxon>
        <taxon>Fungi</taxon>
        <taxon>Dikarya</taxon>
        <taxon>Basidiomycota</taxon>
        <taxon>Ustilaginomycotina</taxon>
        <taxon>Ustilaginomycetes</taxon>
        <taxon>Ustilaginales</taxon>
        <taxon>Ustilaginaceae</taxon>
        <taxon>Ustilago</taxon>
    </lineage>
</organism>
<evidence type="ECO:0000313" key="3">
    <source>
        <dbReference type="Proteomes" id="UP000324022"/>
    </source>
</evidence>
<keyword evidence="1" id="KW-0812">Transmembrane</keyword>
<proteinExistence type="predicted"/>
<evidence type="ECO:0000256" key="1">
    <source>
        <dbReference type="SAM" id="Phobius"/>
    </source>
</evidence>
<sequence>MPVLTTLFLSFSLSLSNPLLLFLAQTLSFVTFVIALPSRSRASSPRFDAASLTRTCLATCVLCIVRGCRAIDFPPFHHLQQMQQQQQQVYFMSTSPHQQEMRKGGLDGLAGLKNWLNLRLSKPFALFIMLTMYFQIGRHCWFASSRAEAKRVFG</sequence>
<accession>A0A5C3ERT3</accession>
<keyword evidence="1" id="KW-0472">Membrane</keyword>
<protein>
    <submittedName>
        <fullName evidence="2">Uncharacterized protein</fullName>
    </submittedName>
</protein>
<feature type="transmembrane region" description="Helical" evidence="1">
    <location>
        <begin position="20"/>
        <end position="37"/>
    </location>
</feature>
<dbReference type="AlphaFoldDB" id="A0A5C3ERT3"/>
<gene>
    <name evidence="2" type="ORF">UTRI_02606</name>
</gene>